<dbReference type="GO" id="GO:0016779">
    <property type="term" value="F:nucleotidyltransferase activity"/>
    <property type="evidence" value="ECO:0007669"/>
    <property type="project" value="UniProtKB-KW"/>
</dbReference>
<keyword evidence="4" id="KW-0548">Nucleotidyltransferase</keyword>
<dbReference type="InterPro" id="IPR046906">
    <property type="entry name" value="Mab-21_HhH/H2TH-like"/>
</dbReference>
<dbReference type="Gene3D" id="1.10.1410.40">
    <property type="match status" value="1"/>
</dbReference>
<dbReference type="EMBL" id="UYJE01008624">
    <property type="protein sequence ID" value="VDI65513.1"/>
    <property type="molecule type" value="Genomic_DNA"/>
</dbReference>
<evidence type="ECO:0000313" key="11">
    <source>
        <dbReference type="EMBL" id="VDI65513.1"/>
    </source>
</evidence>
<dbReference type="Pfam" id="PF03281">
    <property type="entry name" value="Mab-21"/>
    <property type="match status" value="1"/>
</dbReference>
<evidence type="ECO:0000256" key="6">
    <source>
        <dbReference type="ARBA" id="ARBA00022741"/>
    </source>
</evidence>
<dbReference type="GO" id="GO:0046872">
    <property type="term" value="F:metal ion binding"/>
    <property type="evidence" value="ECO:0007669"/>
    <property type="project" value="UniProtKB-KW"/>
</dbReference>
<dbReference type="PANTHER" id="PTHR10656">
    <property type="entry name" value="CELL FATE DETERMINING PROTEIN MAB21-RELATED"/>
    <property type="match status" value="1"/>
</dbReference>
<comment type="cofactor">
    <cofactor evidence="1">
        <name>Mg(2+)</name>
        <dbReference type="ChEBI" id="CHEBI:18420"/>
    </cofactor>
</comment>
<evidence type="ECO:0000256" key="1">
    <source>
        <dbReference type="ARBA" id="ARBA00001946"/>
    </source>
</evidence>
<comment type="similarity">
    <text evidence="2">Belongs to the mab-21 family.</text>
</comment>
<feature type="domain" description="Mab-21-like HhH/H2TH-like" evidence="10">
    <location>
        <begin position="286"/>
        <end position="381"/>
    </location>
</feature>
<reference evidence="11" key="1">
    <citation type="submission" date="2018-11" db="EMBL/GenBank/DDBJ databases">
        <authorList>
            <person name="Alioto T."/>
            <person name="Alioto T."/>
        </authorList>
    </citation>
    <scope>NUCLEOTIDE SEQUENCE</scope>
</reference>
<keyword evidence="6" id="KW-0547">Nucleotide-binding</keyword>
<proteinExistence type="inferred from homology"/>
<dbReference type="GO" id="GO:0005524">
    <property type="term" value="F:ATP binding"/>
    <property type="evidence" value="ECO:0007669"/>
    <property type="project" value="UniProtKB-KW"/>
</dbReference>
<evidence type="ECO:0000256" key="4">
    <source>
        <dbReference type="ARBA" id="ARBA00022695"/>
    </source>
</evidence>
<dbReference type="InterPro" id="IPR024810">
    <property type="entry name" value="MAB21L/cGLR"/>
</dbReference>
<keyword evidence="7" id="KW-0067">ATP-binding</keyword>
<dbReference type="AlphaFoldDB" id="A0A8B6GL76"/>
<keyword evidence="5" id="KW-0479">Metal-binding</keyword>
<feature type="domain" description="Mab-21-like nucleotidyltransferase" evidence="9">
    <location>
        <begin position="181"/>
        <end position="279"/>
    </location>
</feature>
<dbReference type="Proteomes" id="UP000596742">
    <property type="component" value="Unassembled WGS sequence"/>
</dbReference>
<keyword evidence="3" id="KW-0808">Transferase</keyword>
<evidence type="ECO:0000256" key="3">
    <source>
        <dbReference type="ARBA" id="ARBA00022679"/>
    </source>
</evidence>
<keyword evidence="8" id="KW-0460">Magnesium</keyword>
<evidence type="ECO:0000256" key="8">
    <source>
        <dbReference type="ARBA" id="ARBA00022842"/>
    </source>
</evidence>
<name>A0A8B6GL76_MYTGA</name>
<evidence type="ECO:0008006" key="13">
    <source>
        <dbReference type="Google" id="ProtNLM"/>
    </source>
</evidence>
<organism evidence="11 12">
    <name type="scientific">Mytilus galloprovincialis</name>
    <name type="common">Mediterranean mussel</name>
    <dbReference type="NCBI Taxonomy" id="29158"/>
    <lineage>
        <taxon>Eukaryota</taxon>
        <taxon>Metazoa</taxon>
        <taxon>Spiralia</taxon>
        <taxon>Lophotrochozoa</taxon>
        <taxon>Mollusca</taxon>
        <taxon>Bivalvia</taxon>
        <taxon>Autobranchia</taxon>
        <taxon>Pteriomorphia</taxon>
        <taxon>Mytilida</taxon>
        <taxon>Mytiloidea</taxon>
        <taxon>Mytilidae</taxon>
        <taxon>Mytilinae</taxon>
        <taxon>Mytilus</taxon>
    </lineage>
</organism>
<sequence length="692" mass="79170">MANLQNNEVTGLFCECISLLIKQHEPSRTVFNLIRQQFLTFVKYLNEISKGEGMVAQTGSSFDDLHLSRIFENSTGRYKFYPPIDFDFMMTYVNYAIQDETDKPNNENNLNDLRKSVQTFGIMIAATNPGYVKLLITNTGRSILESKQEKCDFNQHITVEGFLPNNIFRMKVIPEQMEDEEILYKRQKCTYTVSGPALSNFEHEPEGYSYDFVHAFPCMSWPSIALNWTKRHKPGGWPNEELVEDIVQDGCAVVPVGHHLSKEANLEWRVSFNSAERKLSASLLPCQKSCYSVLKLLLKAGLSTKSILTSYHVKNMMFWFCEQMYGPADWSEKPIGEKMVELLDYIIKALEHYSIPNYFVPPNNLISHREKGAIDATKKEISILKENVFQSISLVCCKLKLFEEMSGMSNKTELYQMLTIYTAFVQTLYKVGILNLSTAIDTECFQKIVALNKCMKPYIKTASVAFSSVSIPELLKPLATNHMKTGDVEKALRLNQIMIENDFKLVKDCYPEVFSNIACLFGYKYQTSTETESKKRYFNEAMTNFKTANSLITNSPSLHFAFGNFLLTSKSSLNEVITHLKKATIISQPRPDDEVLMQIDIFESGTQSKSQNMYVDGRIAALYLLTSIYIDTCDIYMARKCTHRIQKYVDTTILTQKWSAHQILAVSLRKSGLHEKAEIIFSDSQKYIPFKT</sequence>
<protein>
    <recommendedName>
        <fullName evidence="13">Mab-21-like HhH/H2TH-like domain-containing protein</fullName>
    </recommendedName>
</protein>
<dbReference type="PANTHER" id="PTHR10656:SF42">
    <property type="entry name" value="CYCLIC GMP-AMP SYNTHASE-LIKE PROTEIN-RELATED"/>
    <property type="match status" value="1"/>
</dbReference>
<dbReference type="Pfam" id="PF20266">
    <property type="entry name" value="Mab-21_C"/>
    <property type="match status" value="1"/>
</dbReference>
<dbReference type="OrthoDB" id="5962582at2759"/>
<evidence type="ECO:0000256" key="7">
    <source>
        <dbReference type="ARBA" id="ARBA00022840"/>
    </source>
</evidence>
<evidence type="ECO:0000259" key="10">
    <source>
        <dbReference type="Pfam" id="PF20266"/>
    </source>
</evidence>
<evidence type="ECO:0000256" key="2">
    <source>
        <dbReference type="ARBA" id="ARBA00008307"/>
    </source>
</evidence>
<evidence type="ECO:0000313" key="12">
    <source>
        <dbReference type="Proteomes" id="UP000596742"/>
    </source>
</evidence>
<dbReference type="SMART" id="SM01265">
    <property type="entry name" value="Mab-21"/>
    <property type="match status" value="1"/>
</dbReference>
<comment type="caution">
    <text evidence="11">The sequence shown here is derived from an EMBL/GenBank/DDBJ whole genome shotgun (WGS) entry which is preliminary data.</text>
</comment>
<gene>
    <name evidence="11" type="ORF">MGAL_10B007517</name>
</gene>
<evidence type="ECO:0000259" key="9">
    <source>
        <dbReference type="Pfam" id="PF03281"/>
    </source>
</evidence>
<keyword evidence="12" id="KW-1185">Reference proteome</keyword>
<dbReference type="InterPro" id="IPR046903">
    <property type="entry name" value="Mab-21-like_nuc_Trfase"/>
</dbReference>
<accession>A0A8B6GL76</accession>
<evidence type="ECO:0000256" key="5">
    <source>
        <dbReference type="ARBA" id="ARBA00022723"/>
    </source>
</evidence>